<reference evidence="1 2" key="1">
    <citation type="journal article" date="2016" name="Nat. Commun.">
        <title>Thousands of microbial genomes shed light on interconnected biogeochemical processes in an aquifer system.</title>
        <authorList>
            <person name="Anantharaman K."/>
            <person name="Brown C.T."/>
            <person name="Hug L.A."/>
            <person name="Sharon I."/>
            <person name="Castelle C.J."/>
            <person name="Probst A.J."/>
            <person name="Thomas B.C."/>
            <person name="Singh A."/>
            <person name="Wilkins M.J."/>
            <person name="Karaoz U."/>
            <person name="Brodie E.L."/>
            <person name="Williams K.H."/>
            <person name="Hubbard S.S."/>
            <person name="Banfield J.F."/>
        </authorList>
    </citation>
    <scope>NUCLEOTIDE SEQUENCE [LARGE SCALE GENOMIC DNA]</scope>
</reference>
<protein>
    <recommendedName>
        <fullName evidence="3">Squalene cyclase C-terminal domain-containing protein</fullName>
    </recommendedName>
</protein>
<accession>A0A1F5VXM5</accession>
<dbReference type="STRING" id="1817863.A2Y62_19295"/>
<gene>
    <name evidence="1" type="ORF">A2Y62_19295</name>
</gene>
<organism evidence="1 2">
    <name type="scientific">Candidatus Fischerbacteria bacterium RBG_13_37_8</name>
    <dbReference type="NCBI Taxonomy" id="1817863"/>
    <lineage>
        <taxon>Bacteria</taxon>
        <taxon>Candidatus Fischeribacteriota</taxon>
    </lineage>
</organism>
<sequence length="311" mass="36552">MNRDKIIAWLMKGDPVIRWQVMRDLEGYEESMVEAERKKMITEGWTAKLLSLQDDAGMWGGGYYTPKWTSTHYTLLLLRFFGLPKDIAQAHKACRLLLEHGFYKDGGINYWSVRMKHSEDCVTGMLLSMLCYFRYGDERIHAITEYLLRQQLADDGWNCRVYAGDEHSSFHTTISVLEGFWEYEQCYPERSAAVLKARERGHEFLFRHKLYQSHRTGKLAFPAVTRFSFPPHWHYDLLRGLDYLRACCAAYDERMKGALDVVRTKQNADGYWILQNRYKGSMHFEMEEPGLPSRWNTLRALRILARVGPQH</sequence>
<evidence type="ECO:0008006" key="3">
    <source>
        <dbReference type="Google" id="ProtNLM"/>
    </source>
</evidence>
<evidence type="ECO:0000313" key="1">
    <source>
        <dbReference type="EMBL" id="OGF68027.1"/>
    </source>
</evidence>
<comment type="caution">
    <text evidence="1">The sequence shown here is derived from an EMBL/GenBank/DDBJ whole genome shotgun (WGS) entry which is preliminary data.</text>
</comment>
<dbReference type="InterPro" id="IPR008930">
    <property type="entry name" value="Terpenoid_cyclase/PrenylTrfase"/>
</dbReference>
<dbReference type="EMBL" id="MFGW01000031">
    <property type="protein sequence ID" value="OGF68027.1"/>
    <property type="molecule type" value="Genomic_DNA"/>
</dbReference>
<dbReference type="Gene3D" id="1.50.10.20">
    <property type="match status" value="2"/>
</dbReference>
<proteinExistence type="predicted"/>
<dbReference type="Proteomes" id="UP000178943">
    <property type="component" value="Unassembled WGS sequence"/>
</dbReference>
<name>A0A1F5VXM5_9BACT</name>
<evidence type="ECO:0000313" key="2">
    <source>
        <dbReference type="Proteomes" id="UP000178943"/>
    </source>
</evidence>
<dbReference type="SUPFAM" id="SSF48239">
    <property type="entry name" value="Terpenoid cyclases/Protein prenyltransferases"/>
    <property type="match status" value="1"/>
</dbReference>
<dbReference type="AlphaFoldDB" id="A0A1F5VXM5"/>